<comment type="caution">
    <text evidence="1">The sequence shown here is derived from an EMBL/GenBank/DDBJ whole genome shotgun (WGS) entry which is preliminary data.</text>
</comment>
<organism evidence="1 2">
    <name type="scientific">Pleurotus eryngii</name>
    <name type="common">Boletus of the steppes</name>
    <dbReference type="NCBI Taxonomy" id="5323"/>
    <lineage>
        <taxon>Eukaryota</taxon>
        <taxon>Fungi</taxon>
        <taxon>Dikarya</taxon>
        <taxon>Basidiomycota</taxon>
        <taxon>Agaricomycotina</taxon>
        <taxon>Agaricomycetes</taxon>
        <taxon>Agaricomycetidae</taxon>
        <taxon>Agaricales</taxon>
        <taxon>Pleurotineae</taxon>
        <taxon>Pleurotaceae</taxon>
        <taxon>Pleurotus</taxon>
    </lineage>
</organism>
<protein>
    <submittedName>
        <fullName evidence="1">Uncharacterized protein</fullName>
    </submittedName>
</protein>
<accession>A0A9P6D1K3</accession>
<dbReference type="EMBL" id="MU154769">
    <property type="protein sequence ID" value="KAF9487537.1"/>
    <property type="molecule type" value="Genomic_DNA"/>
</dbReference>
<evidence type="ECO:0000313" key="1">
    <source>
        <dbReference type="EMBL" id="KAF9487537.1"/>
    </source>
</evidence>
<keyword evidence="2" id="KW-1185">Reference proteome</keyword>
<gene>
    <name evidence="1" type="ORF">BDN71DRAFT_1436777</name>
</gene>
<evidence type="ECO:0000313" key="2">
    <source>
        <dbReference type="Proteomes" id="UP000807025"/>
    </source>
</evidence>
<name>A0A9P6D1K3_PLEER</name>
<reference evidence="1" key="1">
    <citation type="submission" date="2020-11" db="EMBL/GenBank/DDBJ databases">
        <authorList>
            <consortium name="DOE Joint Genome Institute"/>
            <person name="Ahrendt S."/>
            <person name="Riley R."/>
            <person name="Andreopoulos W."/>
            <person name="Labutti K."/>
            <person name="Pangilinan J."/>
            <person name="Ruiz-Duenas F.J."/>
            <person name="Barrasa J.M."/>
            <person name="Sanchez-Garcia M."/>
            <person name="Camarero S."/>
            <person name="Miyauchi S."/>
            <person name="Serrano A."/>
            <person name="Linde D."/>
            <person name="Babiker R."/>
            <person name="Drula E."/>
            <person name="Ayuso-Fernandez I."/>
            <person name="Pacheco R."/>
            <person name="Padilla G."/>
            <person name="Ferreira P."/>
            <person name="Barriuso J."/>
            <person name="Kellner H."/>
            <person name="Castanera R."/>
            <person name="Alfaro M."/>
            <person name="Ramirez L."/>
            <person name="Pisabarro A.G."/>
            <person name="Kuo A."/>
            <person name="Tritt A."/>
            <person name="Lipzen A."/>
            <person name="He G."/>
            <person name="Yan M."/>
            <person name="Ng V."/>
            <person name="Cullen D."/>
            <person name="Martin F."/>
            <person name="Rosso M.-N."/>
            <person name="Henrissat B."/>
            <person name="Hibbett D."/>
            <person name="Martinez A.T."/>
            <person name="Grigoriev I.V."/>
        </authorList>
    </citation>
    <scope>NUCLEOTIDE SEQUENCE</scope>
    <source>
        <strain evidence="1">ATCC 90797</strain>
    </source>
</reference>
<sequence>MCPGWCDCNKQYEYLKAHVQGFEDTVKDPLARRSWNAAFNNQGWEERWALGTTLRKRAGQGVEQSHEALKFLIVVGRVYKQVAYGKVFLMWDLLGFFNSNVIITIQRRWISILASSQAVATVQVGRRAGLHYRPWDELWEAETGLDESRGHLQCKPRLWAV</sequence>
<dbReference type="Proteomes" id="UP000807025">
    <property type="component" value="Unassembled WGS sequence"/>
</dbReference>
<dbReference type="AlphaFoldDB" id="A0A9P6D1K3"/>
<proteinExistence type="predicted"/>